<gene>
    <name evidence="1" type="ORF">ACFY1D_35965</name>
</gene>
<sequence>MAEDADDTGHEEIEDIDDDQADAQLATFVREQGGLLETTLGDLRMELGYSRLGRWVLEEIADYLTNQDLGYFPVWKLEPEANKEPRKEQRLWLYSLDGSVRAQLLAAVLHPEDNDVFAALDGLAAGRHAALSPEQKLDLVKEIVSS</sequence>
<keyword evidence="2" id="KW-1185">Reference proteome</keyword>
<proteinExistence type="predicted"/>
<dbReference type="Proteomes" id="UP001602058">
    <property type="component" value="Unassembled WGS sequence"/>
</dbReference>
<dbReference type="EMBL" id="JBIAWJ010000029">
    <property type="protein sequence ID" value="MFF4526781.1"/>
    <property type="molecule type" value="Genomic_DNA"/>
</dbReference>
<evidence type="ECO:0000313" key="2">
    <source>
        <dbReference type="Proteomes" id="UP001602058"/>
    </source>
</evidence>
<organism evidence="1 2">
    <name type="scientific">Streptomyces bluensis</name>
    <dbReference type="NCBI Taxonomy" id="33897"/>
    <lineage>
        <taxon>Bacteria</taxon>
        <taxon>Bacillati</taxon>
        <taxon>Actinomycetota</taxon>
        <taxon>Actinomycetes</taxon>
        <taxon>Kitasatosporales</taxon>
        <taxon>Streptomycetaceae</taxon>
        <taxon>Streptomyces</taxon>
    </lineage>
</organism>
<name>A0ABW6UTS9_9ACTN</name>
<evidence type="ECO:0000313" key="1">
    <source>
        <dbReference type="EMBL" id="MFF4526781.1"/>
    </source>
</evidence>
<protein>
    <submittedName>
        <fullName evidence="1">Uncharacterized protein</fullName>
    </submittedName>
</protein>
<reference evidence="1 2" key="1">
    <citation type="submission" date="2024-10" db="EMBL/GenBank/DDBJ databases">
        <title>The Natural Products Discovery Center: Release of the First 8490 Sequenced Strains for Exploring Actinobacteria Biosynthetic Diversity.</title>
        <authorList>
            <person name="Kalkreuter E."/>
            <person name="Kautsar S.A."/>
            <person name="Yang D."/>
            <person name="Bader C.D."/>
            <person name="Teijaro C.N."/>
            <person name="Fluegel L."/>
            <person name="Davis C.M."/>
            <person name="Simpson J.R."/>
            <person name="Lauterbach L."/>
            <person name="Steele A.D."/>
            <person name="Gui C."/>
            <person name="Meng S."/>
            <person name="Li G."/>
            <person name="Viehrig K."/>
            <person name="Ye F."/>
            <person name="Su P."/>
            <person name="Kiefer A.F."/>
            <person name="Nichols A."/>
            <person name="Cepeda A.J."/>
            <person name="Yan W."/>
            <person name="Fan B."/>
            <person name="Jiang Y."/>
            <person name="Adhikari A."/>
            <person name="Zheng C.-J."/>
            <person name="Schuster L."/>
            <person name="Cowan T.M."/>
            <person name="Smanski M.J."/>
            <person name="Chevrette M.G."/>
            <person name="De Carvalho L.P.S."/>
            <person name="Shen B."/>
        </authorList>
    </citation>
    <scope>NUCLEOTIDE SEQUENCE [LARGE SCALE GENOMIC DNA]</scope>
    <source>
        <strain evidence="1 2">NPDC001390</strain>
    </source>
</reference>
<dbReference type="RefSeq" id="WP_351087731.1">
    <property type="nucleotide sequence ID" value="NZ_JBEOZG010000060.1"/>
</dbReference>
<comment type="caution">
    <text evidence="1">The sequence shown here is derived from an EMBL/GenBank/DDBJ whole genome shotgun (WGS) entry which is preliminary data.</text>
</comment>
<accession>A0ABW6UTS9</accession>